<dbReference type="PANTHER" id="PTHR43004:SF19">
    <property type="entry name" value="BINDING MONOOXYGENASE, PUTATIVE (JCVI)-RELATED"/>
    <property type="match status" value="1"/>
</dbReference>
<gene>
    <name evidence="5" type="ORF">F9B16_16635</name>
</gene>
<organism evidence="5 6">
    <name type="scientific">Actinomadura montaniterrae</name>
    <dbReference type="NCBI Taxonomy" id="1803903"/>
    <lineage>
        <taxon>Bacteria</taxon>
        <taxon>Bacillati</taxon>
        <taxon>Actinomycetota</taxon>
        <taxon>Actinomycetes</taxon>
        <taxon>Streptosporangiales</taxon>
        <taxon>Thermomonosporaceae</taxon>
        <taxon>Actinomadura</taxon>
    </lineage>
</organism>
<dbReference type="InterPro" id="IPR036188">
    <property type="entry name" value="FAD/NAD-bd_sf"/>
</dbReference>
<protein>
    <recommendedName>
        <fullName evidence="4">FAD-binding domain-containing protein</fullName>
    </recommendedName>
</protein>
<dbReference type="Pfam" id="PF21274">
    <property type="entry name" value="Rng_hyd_C"/>
    <property type="match status" value="1"/>
</dbReference>
<evidence type="ECO:0000313" key="6">
    <source>
        <dbReference type="Proteomes" id="UP000483004"/>
    </source>
</evidence>
<sequence length="502" mass="53067">MERQHTEVVIAGAGPAGLALAVELRTHGVEVIVLERLAEVDRRAKAGAIHGRAAEMLDRRGLGGAIARVQDSIMAALGKPAPRGGKGGGPAAQGHFAGIWALREAPYATAGFTLIPQDRLEEVLAEHAAGLGAEIRRRHELVAYEQDGTGVTLTVDGPDGRYELRAGHLAGADGGRSRVRKLGGFAFPGTDGIITSYQALCEPDDPDFAPRGWNRYPGGLLVNGPVPRRLLMVEFDGPPADRDAPVTLDEVQAAARRITGTDVTLRSAASLTRFTDNARLADTYRDGRVLLVGDAAHVHSPFGGQGLLLGIGDAANLGWKLALVARGDAPDALLDTYTEERRPVAARVLDNTRAQVALMRPGPHVDALREIFTRMLDHDGANRYLTGLITGSDVRYDLGSAQDLVGRCYAPDTAVRTPEGDVRLADLQRTGRGLVIAADEAHAAVAEGWAGRVDVVAGTSELAPGASILVRADGFVAWTSDDPAPLEDALTRWYGAARVPVA</sequence>
<accession>A0A6L3VTM6</accession>
<comment type="cofactor">
    <cofactor evidence="1">
        <name>FAD</name>
        <dbReference type="ChEBI" id="CHEBI:57692"/>
    </cofactor>
</comment>
<dbReference type="PANTHER" id="PTHR43004">
    <property type="entry name" value="TRK SYSTEM POTASSIUM UPTAKE PROTEIN"/>
    <property type="match status" value="1"/>
</dbReference>
<dbReference type="EMBL" id="WBMR01000040">
    <property type="protein sequence ID" value="KAB2381040.1"/>
    <property type="molecule type" value="Genomic_DNA"/>
</dbReference>
<dbReference type="Gene3D" id="3.30.70.2450">
    <property type="match status" value="1"/>
</dbReference>
<keyword evidence="2" id="KW-0285">Flavoprotein</keyword>
<comment type="caution">
    <text evidence="5">The sequence shown here is derived from an EMBL/GenBank/DDBJ whole genome shotgun (WGS) entry which is preliminary data.</text>
</comment>
<dbReference type="InterPro" id="IPR050641">
    <property type="entry name" value="RIFMO-like"/>
</dbReference>
<evidence type="ECO:0000256" key="1">
    <source>
        <dbReference type="ARBA" id="ARBA00001974"/>
    </source>
</evidence>
<evidence type="ECO:0000256" key="3">
    <source>
        <dbReference type="ARBA" id="ARBA00022827"/>
    </source>
</evidence>
<dbReference type="SUPFAM" id="SSF51905">
    <property type="entry name" value="FAD/NAD(P)-binding domain"/>
    <property type="match status" value="1"/>
</dbReference>
<dbReference type="Gene3D" id="3.40.30.120">
    <property type="match status" value="1"/>
</dbReference>
<dbReference type="RefSeq" id="WP_151540984.1">
    <property type="nucleotide sequence ID" value="NZ_WBMR01000040.1"/>
</dbReference>
<dbReference type="GO" id="GO:0016709">
    <property type="term" value="F:oxidoreductase activity, acting on paired donors, with incorporation or reduction of molecular oxygen, NAD(P)H as one donor, and incorporation of one atom of oxygen"/>
    <property type="evidence" value="ECO:0007669"/>
    <property type="project" value="UniProtKB-ARBA"/>
</dbReference>
<keyword evidence="3" id="KW-0274">FAD</keyword>
<name>A0A6L3VTM6_9ACTN</name>
<dbReference type="Gene3D" id="3.50.50.60">
    <property type="entry name" value="FAD/NAD(P)-binding domain"/>
    <property type="match status" value="1"/>
</dbReference>
<dbReference type="Proteomes" id="UP000483004">
    <property type="component" value="Unassembled WGS sequence"/>
</dbReference>
<evidence type="ECO:0000259" key="4">
    <source>
        <dbReference type="Pfam" id="PF01494"/>
    </source>
</evidence>
<evidence type="ECO:0000313" key="5">
    <source>
        <dbReference type="EMBL" id="KAB2381040.1"/>
    </source>
</evidence>
<keyword evidence="6" id="KW-1185">Reference proteome</keyword>
<dbReference type="GO" id="GO:0071949">
    <property type="term" value="F:FAD binding"/>
    <property type="evidence" value="ECO:0007669"/>
    <property type="project" value="InterPro"/>
</dbReference>
<evidence type="ECO:0000256" key="2">
    <source>
        <dbReference type="ARBA" id="ARBA00022630"/>
    </source>
</evidence>
<proteinExistence type="predicted"/>
<reference evidence="5 6" key="1">
    <citation type="submission" date="2019-09" db="EMBL/GenBank/DDBJ databases">
        <title>Actinomadura physcomitrii sp. nov., a novel actinomycete isolated from moss [Physcomitrium sphaericum (Ludw) Fuernr].</title>
        <authorList>
            <person name="Liu C."/>
            <person name="Zhuang X."/>
        </authorList>
    </citation>
    <scope>NUCLEOTIDE SEQUENCE [LARGE SCALE GENOMIC DNA]</scope>
    <source>
        <strain evidence="5 6">CYP1-1B</strain>
    </source>
</reference>
<dbReference type="AlphaFoldDB" id="A0A6L3VTM6"/>
<dbReference type="Pfam" id="PF01494">
    <property type="entry name" value="FAD_binding_3"/>
    <property type="match status" value="1"/>
</dbReference>
<dbReference type="PRINTS" id="PR00420">
    <property type="entry name" value="RNGMNOXGNASE"/>
</dbReference>
<dbReference type="OrthoDB" id="8670884at2"/>
<dbReference type="InterPro" id="IPR002938">
    <property type="entry name" value="FAD-bd"/>
</dbReference>
<feature type="domain" description="FAD-binding" evidence="4">
    <location>
        <begin position="6"/>
        <end position="352"/>
    </location>
</feature>